<feature type="domain" description="Glycosyl-hydrolase 97 N-terminal" evidence="7">
    <location>
        <begin position="31"/>
        <end position="292"/>
    </location>
</feature>
<dbReference type="InterPro" id="IPR052720">
    <property type="entry name" value="Glycosyl_hydrolase_97"/>
</dbReference>
<evidence type="ECO:0000256" key="1">
    <source>
        <dbReference type="ARBA" id="ARBA00001913"/>
    </source>
</evidence>
<dbReference type="Pfam" id="PF10566">
    <property type="entry name" value="Glyco_hydro_97"/>
    <property type="match status" value="1"/>
</dbReference>
<feature type="domain" description="Glycosyl-hydrolase 97 catalytic" evidence="6">
    <location>
        <begin position="310"/>
        <end position="463"/>
    </location>
</feature>
<dbReference type="InterPro" id="IPR019563">
    <property type="entry name" value="GH97_catalytic"/>
</dbReference>
<comment type="subunit">
    <text evidence="2">Monomer.</text>
</comment>
<evidence type="ECO:0000256" key="5">
    <source>
        <dbReference type="ARBA" id="ARBA00023295"/>
    </source>
</evidence>
<dbReference type="Gene3D" id="3.20.20.70">
    <property type="entry name" value="Aldolase class I"/>
    <property type="match status" value="1"/>
</dbReference>
<accession>A0A1I2V3E8</accession>
<proteinExistence type="predicted"/>
<evidence type="ECO:0000313" key="10">
    <source>
        <dbReference type="Proteomes" id="UP000199666"/>
    </source>
</evidence>
<dbReference type="Gene3D" id="2.70.98.10">
    <property type="match status" value="1"/>
</dbReference>
<dbReference type="EMBL" id="FOPP01000002">
    <property type="protein sequence ID" value="SFG82787.1"/>
    <property type="molecule type" value="Genomic_DNA"/>
</dbReference>
<dbReference type="Pfam" id="PF14509">
    <property type="entry name" value="GH97_C"/>
    <property type="match status" value="1"/>
</dbReference>
<name>A0A1I2V3E8_9SPHI</name>
<comment type="cofactor">
    <cofactor evidence="1">
        <name>Ca(2+)</name>
        <dbReference type="ChEBI" id="CHEBI:29108"/>
    </cofactor>
</comment>
<dbReference type="STRING" id="414048.SAMN04489864_102440"/>
<dbReference type="PANTHER" id="PTHR35803:SF2">
    <property type="entry name" value="RETAINING ALPHA-GALACTOSIDASE"/>
    <property type="match status" value="1"/>
</dbReference>
<organism evidence="9 10">
    <name type="scientific">Pedobacter insulae</name>
    <dbReference type="NCBI Taxonomy" id="414048"/>
    <lineage>
        <taxon>Bacteria</taxon>
        <taxon>Pseudomonadati</taxon>
        <taxon>Bacteroidota</taxon>
        <taxon>Sphingobacteriia</taxon>
        <taxon>Sphingobacteriales</taxon>
        <taxon>Sphingobacteriaceae</taxon>
        <taxon>Pedobacter</taxon>
    </lineage>
</organism>
<evidence type="ECO:0000256" key="4">
    <source>
        <dbReference type="ARBA" id="ARBA00022837"/>
    </source>
</evidence>
<dbReference type="InterPro" id="IPR013780">
    <property type="entry name" value="Glyco_hydro_b"/>
</dbReference>
<dbReference type="OrthoDB" id="57532at2"/>
<feature type="domain" description="Glycosyl-hydrolase 97 C-terminal oligomerisation" evidence="8">
    <location>
        <begin position="561"/>
        <end position="656"/>
    </location>
</feature>
<protein>
    <submittedName>
        <fullName evidence="9">Alpha-glucosidase</fullName>
    </submittedName>
</protein>
<keyword evidence="4" id="KW-0106">Calcium</keyword>
<dbReference type="InterPro" id="IPR013785">
    <property type="entry name" value="Aldolase_TIM"/>
</dbReference>
<dbReference type="InterPro" id="IPR017853">
    <property type="entry name" value="GH"/>
</dbReference>
<evidence type="ECO:0000313" key="9">
    <source>
        <dbReference type="EMBL" id="SFG82787.1"/>
    </source>
</evidence>
<evidence type="ECO:0000259" key="6">
    <source>
        <dbReference type="Pfam" id="PF10566"/>
    </source>
</evidence>
<dbReference type="InterPro" id="IPR029486">
    <property type="entry name" value="GH97_N"/>
</dbReference>
<keyword evidence="3" id="KW-0378">Hydrolase</keyword>
<evidence type="ECO:0000256" key="2">
    <source>
        <dbReference type="ARBA" id="ARBA00011245"/>
    </source>
</evidence>
<dbReference type="InterPro" id="IPR014718">
    <property type="entry name" value="GH-type_carb-bd"/>
</dbReference>
<evidence type="ECO:0000259" key="7">
    <source>
        <dbReference type="Pfam" id="PF14508"/>
    </source>
</evidence>
<dbReference type="GO" id="GO:0016798">
    <property type="term" value="F:hydrolase activity, acting on glycosyl bonds"/>
    <property type="evidence" value="ECO:0007669"/>
    <property type="project" value="UniProtKB-KW"/>
</dbReference>
<reference evidence="9 10" key="1">
    <citation type="submission" date="2016-10" db="EMBL/GenBank/DDBJ databases">
        <authorList>
            <person name="de Groot N.N."/>
        </authorList>
    </citation>
    <scope>NUCLEOTIDE SEQUENCE [LARGE SCALE GENOMIC DNA]</scope>
    <source>
        <strain evidence="9 10">DSM 18684</strain>
    </source>
</reference>
<evidence type="ECO:0000259" key="8">
    <source>
        <dbReference type="Pfam" id="PF14509"/>
    </source>
</evidence>
<dbReference type="GO" id="GO:0030246">
    <property type="term" value="F:carbohydrate binding"/>
    <property type="evidence" value="ECO:0007669"/>
    <property type="project" value="InterPro"/>
</dbReference>
<evidence type="ECO:0000256" key="3">
    <source>
        <dbReference type="ARBA" id="ARBA00022801"/>
    </source>
</evidence>
<dbReference type="PANTHER" id="PTHR35803">
    <property type="entry name" value="GLUCAN 1,4-ALPHA-GLUCOSIDASE SUSB-RELATED"/>
    <property type="match status" value="1"/>
</dbReference>
<keyword evidence="5" id="KW-0326">Glycosidase</keyword>
<gene>
    <name evidence="9" type="ORF">SAMN04489864_102440</name>
</gene>
<sequence>MDTIIGKILLIGTFFYAISANAQSRPKTYQLQSPDKKIKIDVAITDKITWAVSQENEPLLRPSLIALHLNNKVQPGVNPVLIKQQIKSYNDLIVATVAIKNREIINHFNELKLDFKGGYSIYFRAYNDGVAYRFETHLKDLNIEVLGETADFNFNGNNRVFWPQEENKEFLSHFESLYKDSVITAFKPTQHAALPMLLFATNGTKLLVSEADLYDYPNLFLFGTNGNSLKAGFPKVIEESLPVRDRGIKITKLANYIATTSGRRKYPWRTIAICRDDKELLVNNLTYKLSTPSVLTDTEWIKPGKVAWDWWNDNNIYGVNFKAGINTETYKYYIDFASAYGLPYIMLDEGWTRTTTDLLNPSKNIDIQGLINYGKSKGVGVWLWTLWEPLDKDMDKIMALYAKWGAKGIKVDFMARAEQYMVNFYERTAATAAKYKLMVDLHGAYKPVGLNRKYPNVLTYEGVRGAENNKWSTEITPTHNLTLPFIRMAAGPMDYTPGAMINATKKNFSIVYSAPMSMGTRAHQVAMYVMYESPLQMLADNPSNYLKDSLCTSFISRIPTVWDQTIALEGKVGEYAVIARKNGNKWYISGMTDWNARSFKTPLPFLDLKKYKMEVLSDGVNASRHAADYKLSSSTVTATSTVDIRMEKGGGWCAILTPVE</sequence>
<dbReference type="InterPro" id="IPR029483">
    <property type="entry name" value="GH97_C"/>
</dbReference>
<dbReference type="AlphaFoldDB" id="A0A1I2V3E8"/>
<dbReference type="SUPFAM" id="SSF51445">
    <property type="entry name" value="(Trans)glycosidases"/>
    <property type="match status" value="1"/>
</dbReference>
<dbReference type="Gene3D" id="2.60.40.1180">
    <property type="entry name" value="Golgi alpha-mannosidase II"/>
    <property type="match status" value="1"/>
</dbReference>
<dbReference type="Proteomes" id="UP000199666">
    <property type="component" value="Unassembled WGS sequence"/>
</dbReference>
<dbReference type="RefSeq" id="WP_090992462.1">
    <property type="nucleotide sequence ID" value="NZ_FOPP01000002.1"/>
</dbReference>
<dbReference type="Pfam" id="PF14508">
    <property type="entry name" value="GH97_N"/>
    <property type="match status" value="1"/>
</dbReference>
<keyword evidence="10" id="KW-1185">Reference proteome</keyword>